<dbReference type="AlphaFoldDB" id="M0LTG7"/>
<dbReference type="PANTHER" id="PTHR21240">
    <property type="entry name" value="2-AMINO-3-CARBOXYLMUCONATE-6-SEMIALDEHYDE DECARBOXYLASE"/>
    <property type="match status" value="1"/>
</dbReference>
<name>M0LTG7_9EURY</name>
<feature type="domain" description="Amidohydrolase-related" evidence="3">
    <location>
        <begin position="115"/>
        <end position="381"/>
    </location>
</feature>
<dbReference type="eggNOG" id="arCOG01931">
    <property type="taxonomic scope" value="Archaea"/>
</dbReference>
<dbReference type="InterPro" id="IPR006680">
    <property type="entry name" value="Amidohydro-rel"/>
</dbReference>
<feature type="compositionally biased region" description="Acidic residues" evidence="2">
    <location>
        <begin position="89"/>
        <end position="104"/>
    </location>
</feature>
<sequence>MSRPPSPRSVSDSSPEGHGSGASDGDCSTRPGSVTTRRRYLAVTASVGLFASIAGCASDTVDQSTAGSETPASNATTPEDREADGENREVEDDGSESAGDEDAEPSSPAGLPLFDAHTHVVPRAARGHDPLSADELVAWMDAHGVDRAVVLAFDSPEAYPVQSPSWWVLEEVEAYPDRLVPFCTIDPRTLVYGEGTAEALLERYIDRGARGFGELKVEMPIDDDRLEPVYELCAEYELPLLFHTDRQFLTDDVGLPGLERVLASYPAVDFVAHAHGWWSHMGADVEPADLGRIPDGPIESRGRTWELLAEYDNIYADISTRGGWNALTRDETVGREFLETHHDRIVFGTDYLYPGQSVPHFDLFDRFDLDREAWADVRHRNVESLLR</sequence>
<feature type="region of interest" description="Disordered" evidence="2">
    <location>
        <begin position="60"/>
        <end position="114"/>
    </location>
</feature>
<feature type="compositionally biased region" description="Polar residues" evidence="2">
    <location>
        <begin position="60"/>
        <end position="77"/>
    </location>
</feature>
<evidence type="ECO:0000259" key="3">
    <source>
        <dbReference type="Pfam" id="PF04909"/>
    </source>
</evidence>
<evidence type="ECO:0000256" key="1">
    <source>
        <dbReference type="ARBA" id="ARBA00023239"/>
    </source>
</evidence>
<dbReference type="Gene3D" id="3.20.20.140">
    <property type="entry name" value="Metal-dependent hydrolases"/>
    <property type="match status" value="1"/>
</dbReference>
<dbReference type="GO" id="GO:0019748">
    <property type="term" value="P:secondary metabolic process"/>
    <property type="evidence" value="ECO:0007669"/>
    <property type="project" value="TreeGrafter"/>
</dbReference>
<dbReference type="PATRIC" id="fig|1227454.3.peg.2276"/>
<accession>M0LTG7</accession>
<feature type="compositionally biased region" description="Basic and acidic residues" evidence="2">
    <location>
        <begin position="78"/>
        <end position="88"/>
    </location>
</feature>
<protein>
    <submittedName>
        <fullName evidence="4">Amidohydrolase 2</fullName>
    </submittedName>
</protein>
<organism evidence="4 5">
    <name type="scientific">Halobiforma nitratireducens JCM 10879</name>
    <dbReference type="NCBI Taxonomy" id="1227454"/>
    <lineage>
        <taxon>Archaea</taxon>
        <taxon>Methanobacteriati</taxon>
        <taxon>Methanobacteriota</taxon>
        <taxon>Stenosarchaea group</taxon>
        <taxon>Halobacteria</taxon>
        <taxon>Halobacteriales</taxon>
        <taxon>Natrialbaceae</taxon>
        <taxon>Halobiforma</taxon>
    </lineage>
</organism>
<proteinExistence type="predicted"/>
<dbReference type="SUPFAM" id="SSF51556">
    <property type="entry name" value="Metallo-dependent hydrolases"/>
    <property type="match status" value="1"/>
</dbReference>
<keyword evidence="5" id="KW-1185">Reference proteome</keyword>
<evidence type="ECO:0000313" key="5">
    <source>
        <dbReference type="Proteomes" id="UP000011607"/>
    </source>
</evidence>
<gene>
    <name evidence="4" type="ORF">C446_11222</name>
</gene>
<comment type="caution">
    <text evidence="4">The sequence shown here is derived from an EMBL/GenBank/DDBJ whole genome shotgun (WGS) entry which is preliminary data.</text>
</comment>
<dbReference type="GO" id="GO:0005737">
    <property type="term" value="C:cytoplasm"/>
    <property type="evidence" value="ECO:0007669"/>
    <property type="project" value="TreeGrafter"/>
</dbReference>
<dbReference type="PANTHER" id="PTHR21240:SF28">
    <property type="entry name" value="ISO-OROTATE DECARBOXYLASE (EUROFUNG)"/>
    <property type="match status" value="1"/>
</dbReference>
<reference evidence="4 5" key="1">
    <citation type="journal article" date="2014" name="PLoS Genet.">
        <title>Phylogenetically driven sequencing of extremely halophilic archaea reveals strategies for static and dynamic osmo-response.</title>
        <authorList>
            <person name="Becker E.A."/>
            <person name="Seitzer P.M."/>
            <person name="Tritt A."/>
            <person name="Larsen D."/>
            <person name="Krusor M."/>
            <person name="Yao A.I."/>
            <person name="Wu D."/>
            <person name="Madern D."/>
            <person name="Eisen J.A."/>
            <person name="Darling A.E."/>
            <person name="Facciotti M.T."/>
        </authorList>
    </citation>
    <scope>NUCLEOTIDE SEQUENCE [LARGE SCALE GENOMIC DNA]</scope>
    <source>
        <strain evidence="4 5">JCM 10879</strain>
    </source>
</reference>
<evidence type="ECO:0000256" key="2">
    <source>
        <dbReference type="SAM" id="MobiDB-lite"/>
    </source>
</evidence>
<dbReference type="GO" id="GO:0016831">
    <property type="term" value="F:carboxy-lyase activity"/>
    <property type="evidence" value="ECO:0007669"/>
    <property type="project" value="InterPro"/>
</dbReference>
<dbReference type="RefSeq" id="WP_006673151.1">
    <property type="nucleotide sequence ID" value="NZ_AOMA01000111.1"/>
</dbReference>
<dbReference type="InterPro" id="IPR032466">
    <property type="entry name" value="Metal_Hydrolase"/>
</dbReference>
<dbReference type="Proteomes" id="UP000011607">
    <property type="component" value="Unassembled WGS sequence"/>
</dbReference>
<dbReference type="InterPro" id="IPR032465">
    <property type="entry name" value="ACMSD"/>
</dbReference>
<dbReference type="GO" id="GO:0016787">
    <property type="term" value="F:hydrolase activity"/>
    <property type="evidence" value="ECO:0007669"/>
    <property type="project" value="UniProtKB-KW"/>
</dbReference>
<keyword evidence="4" id="KW-0378">Hydrolase</keyword>
<dbReference type="OrthoDB" id="34429at2157"/>
<feature type="region of interest" description="Disordered" evidence="2">
    <location>
        <begin position="1"/>
        <end position="33"/>
    </location>
</feature>
<dbReference type="Pfam" id="PF04909">
    <property type="entry name" value="Amidohydro_2"/>
    <property type="match status" value="1"/>
</dbReference>
<evidence type="ECO:0000313" key="4">
    <source>
        <dbReference type="EMBL" id="EMA36852.1"/>
    </source>
</evidence>
<dbReference type="EMBL" id="AOMA01000111">
    <property type="protein sequence ID" value="EMA36852.1"/>
    <property type="molecule type" value="Genomic_DNA"/>
</dbReference>
<dbReference type="STRING" id="1227454.C446_11222"/>
<keyword evidence="1" id="KW-0456">Lyase</keyword>